<evidence type="ECO:0000313" key="8">
    <source>
        <dbReference type="EMBL" id="GIH13416.1"/>
    </source>
</evidence>
<dbReference type="InterPro" id="IPR036249">
    <property type="entry name" value="Thioredoxin-like_sf"/>
</dbReference>
<dbReference type="EMBL" id="BONZ01000013">
    <property type="protein sequence ID" value="GIH13416.1"/>
    <property type="molecule type" value="Genomic_DNA"/>
</dbReference>
<dbReference type="PROSITE" id="PS51257">
    <property type="entry name" value="PROKAR_LIPOPROTEIN"/>
    <property type="match status" value="1"/>
</dbReference>
<keyword evidence="2" id="KW-0201">Cytochrome c-type biogenesis</keyword>
<dbReference type="InterPro" id="IPR013766">
    <property type="entry name" value="Thioredoxin_domain"/>
</dbReference>
<evidence type="ECO:0000256" key="2">
    <source>
        <dbReference type="ARBA" id="ARBA00022748"/>
    </source>
</evidence>
<organism evidence="8 9">
    <name type="scientific">Rugosimonospora africana</name>
    <dbReference type="NCBI Taxonomy" id="556532"/>
    <lineage>
        <taxon>Bacteria</taxon>
        <taxon>Bacillati</taxon>
        <taxon>Actinomycetota</taxon>
        <taxon>Actinomycetes</taxon>
        <taxon>Micromonosporales</taxon>
        <taxon>Micromonosporaceae</taxon>
        <taxon>Rugosimonospora</taxon>
    </lineage>
</organism>
<feature type="signal peptide" evidence="6">
    <location>
        <begin position="1"/>
        <end position="27"/>
    </location>
</feature>
<keyword evidence="3" id="KW-0735">Signal-anchor</keyword>
<evidence type="ECO:0000256" key="3">
    <source>
        <dbReference type="ARBA" id="ARBA00022968"/>
    </source>
</evidence>
<dbReference type="RefSeq" id="WP_203917051.1">
    <property type="nucleotide sequence ID" value="NZ_BONZ01000013.1"/>
</dbReference>
<reference evidence="8" key="1">
    <citation type="submission" date="2021-01" db="EMBL/GenBank/DDBJ databases">
        <title>Whole genome shotgun sequence of Rugosimonospora africana NBRC 104875.</title>
        <authorList>
            <person name="Komaki H."/>
            <person name="Tamura T."/>
        </authorList>
    </citation>
    <scope>NUCLEOTIDE SEQUENCE</scope>
    <source>
        <strain evidence="8">NBRC 104875</strain>
    </source>
</reference>
<dbReference type="InterPro" id="IPR050553">
    <property type="entry name" value="Thioredoxin_ResA/DsbE_sf"/>
</dbReference>
<feature type="chain" id="PRO_5035190107" description="Thioredoxin domain-containing protein" evidence="6">
    <location>
        <begin position="28"/>
        <end position="192"/>
    </location>
</feature>
<protein>
    <recommendedName>
        <fullName evidence="7">Thioredoxin domain-containing protein</fullName>
    </recommendedName>
</protein>
<keyword evidence="5" id="KW-0676">Redox-active center</keyword>
<keyword evidence="9" id="KW-1185">Reference proteome</keyword>
<dbReference type="GO" id="GO:0030313">
    <property type="term" value="C:cell envelope"/>
    <property type="evidence" value="ECO:0007669"/>
    <property type="project" value="UniProtKB-SubCell"/>
</dbReference>
<dbReference type="PANTHER" id="PTHR42852">
    <property type="entry name" value="THIOL:DISULFIDE INTERCHANGE PROTEIN DSBE"/>
    <property type="match status" value="1"/>
</dbReference>
<dbReference type="Gene3D" id="3.40.30.10">
    <property type="entry name" value="Glutaredoxin"/>
    <property type="match status" value="1"/>
</dbReference>
<proteinExistence type="predicted"/>
<dbReference type="PROSITE" id="PS51352">
    <property type="entry name" value="THIOREDOXIN_2"/>
    <property type="match status" value="1"/>
</dbReference>
<dbReference type="InterPro" id="IPR000866">
    <property type="entry name" value="AhpC/TSA"/>
</dbReference>
<gene>
    <name evidence="8" type="ORF">Raf01_15880</name>
</gene>
<dbReference type="PROSITE" id="PS00194">
    <property type="entry name" value="THIOREDOXIN_1"/>
    <property type="match status" value="1"/>
</dbReference>
<dbReference type="InterPro" id="IPR017937">
    <property type="entry name" value="Thioredoxin_CS"/>
</dbReference>
<dbReference type="PANTHER" id="PTHR42852:SF6">
    <property type="entry name" value="THIOL:DISULFIDE INTERCHANGE PROTEIN DSBE"/>
    <property type="match status" value="1"/>
</dbReference>
<feature type="domain" description="Thioredoxin" evidence="7">
    <location>
        <begin position="50"/>
        <end position="189"/>
    </location>
</feature>
<evidence type="ECO:0000259" key="7">
    <source>
        <dbReference type="PROSITE" id="PS51352"/>
    </source>
</evidence>
<dbReference type="Proteomes" id="UP000642748">
    <property type="component" value="Unassembled WGS sequence"/>
</dbReference>
<evidence type="ECO:0000256" key="6">
    <source>
        <dbReference type="SAM" id="SignalP"/>
    </source>
</evidence>
<keyword evidence="6" id="KW-0732">Signal</keyword>
<evidence type="ECO:0000256" key="4">
    <source>
        <dbReference type="ARBA" id="ARBA00023157"/>
    </source>
</evidence>
<sequence>MRRILLAAAAVAALAVAAAGCSTGANAVSQTAGDSNGYVAGDGKTLVFPVAERKAAPTISGATVDGGNYSLAASKGDVVVLNFWASWCAPCRLEASALESTYQATKTSGVTFVGVNSRDEKDRAQSFESDHTTYPSLFDPKGKVALRFAEVSTALPCTVIIDRSGKVAVVIRNTVTQDKLTPLIDQVSAEKS</sequence>
<keyword evidence="4" id="KW-1015">Disulfide bond</keyword>
<name>A0A8J3QQP2_9ACTN</name>
<dbReference type="GO" id="GO:0016209">
    <property type="term" value="F:antioxidant activity"/>
    <property type="evidence" value="ECO:0007669"/>
    <property type="project" value="InterPro"/>
</dbReference>
<comment type="caution">
    <text evidence="8">The sequence shown here is derived from an EMBL/GenBank/DDBJ whole genome shotgun (WGS) entry which is preliminary data.</text>
</comment>
<comment type="subcellular location">
    <subcellularLocation>
        <location evidence="1">Cell envelope</location>
    </subcellularLocation>
</comment>
<keyword evidence="3" id="KW-0812">Transmembrane</keyword>
<evidence type="ECO:0000313" key="9">
    <source>
        <dbReference type="Proteomes" id="UP000642748"/>
    </source>
</evidence>
<dbReference type="Pfam" id="PF00578">
    <property type="entry name" value="AhpC-TSA"/>
    <property type="match status" value="1"/>
</dbReference>
<dbReference type="CDD" id="cd02966">
    <property type="entry name" value="TlpA_like_family"/>
    <property type="match status" value="1"/>
</dbReference>
<dbReference type="SUPFAM" id="SSF52833">
    <property type="entry name" value="Thioredoxin-like"/>
    <property type="match status" value="1"/>
</dbReference>
<dbReference type="AlphaFoldDB" id="A0A8J3QQP2"/>
<accession>A0A8J3QQP2</accession>
<dbReference type="GO" id="GO:0017004">
    <property type="term" value="P:cytochrome complex assembly"/>
    <property type="evidence" value="ECO:0007669"/>
    <property type="project" value="UniProtKB-KW"/>
</dbReference>
<evidence type="ECO:0000256" key="1">
    <source>
        <dbReference type="ARBA" id="ARBA00004196"/>
    </source>
</evidence>
<dbReference type="GO" id="GO:0016491">
    <property type="term" value="F:oxidoreductase activity"/>
    <property type="evidence" value="ECO:0007669"/>
    <property type="project" value="InterPro"/>
</dbReference>
<evidence type="ECO:0000256" key="5">
    <source>
        <dbReference type="ARBA" id="ARBA00023284"/>
    </source>
</evidence>